<accession>A0A7I8XP10</accession>
<organism evidence="1 2">
    <name type="scientific">Bursaphelenchus xylophilus</name>
    <name type="common">Pinewood nematode worm</name>
    <name type="synonym">Aphelenchoides xylophilus</name>
    <dbReference type="NCBI Taxonomy" id="6326"/>
    <lineage>
        <taxon>Eukaryota</taxon>
        <taxon>Metazoa</taxon>
        <taxon>Ecdysozoa</taxon>
        <taxon>Nematoda</taxon>
        <taxon>Chromadorea</taxon>
        <taxon>Rhabditida</taxon>
        <taxon>Tylenchina</taxon>
        <taxon>Tylenchomorpha</taxon>
        <taxon>Aphelenchoidea</taxon>
        <taxon>Aphelenchoididae</taxon>
        <taxon>Bursaphelenchus</taxon>
    </lineage>
</organism>
<sequence length="70" mass="8361">MKYVQHCPMVEGQARVKVENKTDHSLKMHSAIVWRMTFGHAYGRRARLIGIEEQDSPRRRQRRTEPCIPW</sequence>
<reference evidence="1" key="1">
    <citation type="submission" date="2020-09" db="EMBL/GenBank/DDBJ databases">
        <authorList>
            <person name="Kikuchi T."/>
        </authorList>
    </citation>
    <scope>NUCLEOTIDE SEQUENCE</scope>
    <source>
        <strain evidence="1">Ka4C1</strain>
    </source>
</reference>
<gene>
    <name evidence="1" type="ORF">BXYJ_LOCUS2047</name>
</gene>
<evidence type="ECO:0000313" key="2">
    <source>
        <dbReference type="Proteomes" id="UP000659654"/>
    </source>
</evidence>
<dbReference type="AlphaFoldDB" id="A0A7I8XP10"/>
<dbReference type="EMBL" id="CAJFDI010000001">
    <property type="protein sequence ID" value="CAD5210675.1"/>
    <property type="molecule type" value="Genomic_DNA"/>
</dbReference>
<keyword evidence="2" id="KW-1185">Reference proteome</keyword>
<dbReference type="EMBL" id="CAJFCV020000001">
    <property type="protein sequence ID" value="CAG9086795.1"/>
    <property type="molecule type" value="Genomic_DNA"/>
</dbReference>
<proteinExistence type="predicted"/>
<name>A0A7I8XP10_BURXY</name>
<dbReference type="Proteomes" id="UP000582659">
    <property type="component" value="Unassembled WGS sequence"/>
</dbReference>
<protein>
    <submittedName>
        <fullName evidence="1">(pine wood nematode) hypothetical protein</fullName>
    </submittedName>
</protein>
<dbReference type="Proteomes" id="UP000659654">
    <property type="component" value="Unassembled WGS sequence"/>
</dbReference>
<evidence type="ECO:0000313" key="1">
    <source>
        <dbReference type="EMBL" id="CAD5210675.1"/>
    </source>
</evidence>
<comment type="caution">
    <text evidence="1">The sequence shown here is derived from an EMBL/GenBank/DDBJ whole genome shotgun (WGS) entry which is preliminary data.</text>
</comment>